<dbReference type="Proteomes" id="UP001266305">
    <property type="component" value="Unassembled WGS sequence"/>
</dbReference>
<evidence type="ECO:0000313" key="2">
    <source>
        <dbReference type="Proteomes" id="UP001266305"/>
    </source>
</evidence>
<evidence type="ECO:0000313" key="1">
    <source>
        <dbReference type="EMBL" id="KAK2095786.1"/>
    </source>
</evidence>
<accession>A0ABQ9UFF5</accession>
<dbReference type="EMBL" id="JASSZA010000013">
    <property type="protein sequence ID" value="KAK2095786.1"/>
    <property type="molecule type" value="Genomic_DNA"/>
</dbReference>
<reference evidence="1 2" key="1">
    <citation type="submission" date="2023-05" db="EMBL/GenBank/DDBJ databases">
        <title>B98-5 Cell Line De Novo Hybrid Assembly: An Optical Mapping Approach.</title>
        <authorList>
            <person name="Kananen K."/>
            <person name="Auerbach J.A."/>
            <person name="Kautto E."/>
            <person name="Blachly J.S."/>
        </authorList>
    </citation>
    <scope>NUCLEOTIDE SEQUENCE [LARGE SCALE GENOMIC DNA]</scope>
    <source>
        <strain evidence="1">B95-8</strain>
        <tissue evidence="1">Cell line</tissue>
    </source>
</reference>
<protein>
    <submittedName>
        <fullName evidence="1">Uncharacterized protein</fullName>
    </submittedName>
</protein>
<organism evidence="1 2">
    <name type="scientific">Saguinus oedipus</name>
    <name type="common">Cotton-top tamarin</name>
    <name type="synonym">Oedipomidas oedipus</name>
    <dbReference type="NCBI Taxonomy" id="9490"/>
    <lineage>
        <taxon>Eukaryota</taxon>
        <taxon>Metazoa</taxon>
        <taxon>Chordata</taxon>
        <taxon>Craniata</taxon>
        <taxon>Vertebrata</taxon>
        <taxon>Euteleostomi</taxon>
        <taxon>Mammalia</taxon>
        <taxon>Eutheria</taxon>
        <taxon>Euarchontoglires</taxon>
        <taxon>Primates</taxon>
        <taxon>Haplorrhini</taxon>
        <taxon>Platyrrhini</taxon>
        <taxon>Cebidae</taxon>
        <taxon>Callitrichinae</taxon>
        <taxon>Saguinus</taxon>
    </lineage>
</organism>
<name>A0ABQ9UFF5_SAGOE</name>
<sequence>MRLFNNRNSLRLIYAIHFEDLNVCLGNMIGNLQRCTVPLAAGSQRTISLGAGDRPYCMAGSVTESYDMESGFEDAETCDMHIETLEAVQWESQSLPPIQKPKLLRLCLLPGEECVLGGLRWLLLVQTPVDQLLQDGLQLHSCTFQMLKMAFDEEVGPLTVLGSSASAVVPAGHQGHLCIHSGLCPHTHWECQGQPPPEDQEDEISVSQELNPSMQTLSSTLKPSECMTMSSVDDVDTTCSSYLGLLIMPQNVQDNALQHVSSCYARTASPWSAGQSQADLSSLQQEKYLQAVVNRLSSFSSAHMGSHVPSPRASITMLSNSMVASASRWTAPPDKVCRSGLGANVGVQLAETYWPHPGQCGTPDPGFLQLQGAALYILKDKAQLKGVWLDPLQQWELVPIEVSEGSR</sequence>
<comment type="caution">
    <text evidence="1">The sequence shown here is derived from an EMBL/GenBank/DDBJ whole genome shotgun (WGS) entry which is preliminary data.</text>
</comment>
<keyword evidence="2" id="KW-1185">Reference proteome</keyword>
<proteinExistence type="predicted"/>
<gene>
    <name evidence="1" type="ORF">P7K49_027202</name>
</gene>